<keyword evidence="3" id="KW-1185">Reference proteome</keyword>
<name>A0ABQ6BCB5_9BRAD</name>
<accession>A0ABQ6BCB5</accession>
<organism evidence="2 3">
    <name type="scientific">Bradyrhizobium iriomotense</name>
    <dbReference type="NCBI Taxonomy" id="441950"/>
    <lineage>
        <taxon>Bacteria</taxon>
        <taxon>Pseudomonadati</taxon>
        <taxon>Pseudomonadota</taxon>
        <taxon>Alphaproteobacteria</taxon>
        <taxon>Hyphomicrobiales</taxon>
        <taxon>Nitrobacteraceae</taxon>
        <taxon>Bradyrhizobium</taxon>
    </lineage>
</organism>
<evidence type="ECO:0000313" key="3">
    <source>
        <dbReference type="Proteomes" id="UP001156905"/>
    </source>
</evidence>
<dbReference type="Proteomes" id="UP001156905">
    <property type="component" value="Unassembled WGS sequence"/>
</dbReference>
<evidence type="ECO:0008006" key="4">
    <source>
        <dbReference type="Google" id="ProtNLM"/>
    </source>
</evidence>
<dbReference type="EMBL" id="BSOW01000028">
    <property type="protein sequence ID" value="GLR89813.1"/>
    <property type="molecule type" value="Genomic_DNA"/>
</dbReference>
<keyword evidence="1" id="KW-0812">Transmembrane</keyword>
<keyword evidence="1" id="KW-1133">Transmembrane helix</keyword>
<dbReference type="InterPro" id="IPR001646">
    <property type="entry name" value="5peptide_repeat"/>
</dbReference>
<protein>
    <recommendedName>
        <fullName evidence="4">Pentapeptide repeat-containing protein</fullName>
    </recommendedName>
</protein>
<evidence type="ECO:0000256" key="1">
    <source>
        <dbReference type="SAM" id="Phobius"/>
    </source>
</evidence>
<proteinExistence type="predicted"/>
<dbReference type="Gene3D" id="2.160.20.80">
    <property type="entry name" value="E3 ubiquitin-protein ligase SopA"/>
    <property type="match status" value="1"/>
</dbReference>
<keyword evidence="1" id="KW-0472">Membrane</keyword>
<comment type="caution">
    <text evidence="2">The sequence shown here is derived from an EMBL/GenBank/DDBJ whole genome shotgun (WGS) entry which is preliminary data.</text>
</comment>
<dbReference type="RefSeq" id="WP_284272195.1">
    <property type="nucleotide sequence ID" value="NZ_BSOW01000028.1"/>
</dbReference>
<feature type="transmembrane region" description="Helical" evidence="1">
    <location>
        <begin position="48"/>
        <end position="68"/>
    </location>
</feature>
<sequence>MYTVPVCALVALLLIYYLPRRLIPATRSSRQEDLIKTVESRNEVRKTYAQLFAGASFVVTFLLSIYNFNRDYNQKARQSAAEQFIKTSTFVQATDDAQWTHVNAFEIMALTAREDGSFNPAVFGTMAQFILKISKSSCKQNGDSKADYQMSPELQRIAQIFAGNNVPDPWGKTMNMAGACLSRVQLRDSEGLQQLYLKDAQLIGTEFVNSNLRGSDIQDAKVGIDLTDWWEDPTVRAEVENRGYDAANRLFDKSHRWHWAIFQGATLDSIVANRAHLKSAIFYSASMKNSKWVDADLSFADLGART</sequence>
<reference evidence="3" key="1">
    <citation type="journal article" date="2019" name="Int. J. Syst. Evol. Microbiol.">
        <title>The Global Catalogue of Microorganisms (GCM) 10K type strain sequencing project: providing services to taxonomists for standard genome sequencing and annotation.</title>
        <authorList>
            <consortium name="The Broad Institute Genomics Platform"/>
            <consortium name="The Broad Institute Genome Sequencing Center for Infectious Disease"/>
            <person name="Wu L."/>
            <person name="Ma J."/>
        </authorList>
    </citation>
    <scope>NUCLEOTIDE SEQUENCE [LARGE SCALE GENOMIC DNA]</scope>
    <source>
        <strain evidence="3">NBRC 102520</strain>
    </source>
</reference>
<gene>
    <name evidence="2" type="ORF">GCM10007857_65270</name>
</gene>
<dbReference type="SUPFAM" id="SSF141571">
    <property type="entry name" value="Pentapeptide repeat-like"/>
    <property type="match status" value="1"/>
</dbReference>
<evidence type="ECO:0000313" key="2">
    <source>
        <dbReference type="EMBL" id="GLR89813.1"/>
    </source>
</evidence>
<dbReference type="Pfam" id="PF00805">
    <property type="entry name" value="Pentapeptide"/>
    <property type="match status" value="1"/>
</dbReference>